<dbReference type="AlphaFoldDB" id="A0AAI8AME1"/>
<dbReference type="Pfam" id="PF02302">
    <property type="entry name" value="PTS_IIB"/>
    <property type="match status" value="1"/>
</dbReference>
<dbReference type="PANTHER" id="PTHR30181">
    <property type="entry name" value="MANNITOL PERMEASE IIC COMPONENT"/>
    <property type="match status" value="1"/>
</dbReference>
<gene>
    <name evidence="19" type="ORF">MOS_199</name>
</gene>
<evidence type="ECO:0000256" key="3">
    <source>
        <dbReference type="ARBA" id="ARBA00004651"/>
    </source>
</evidence>
<evidence type="ECO:0000256" key="11">
    <source>
        <dbReference type="ARBA" id="ARBA00022683"/>
    </source>
</evidence>
<dbReference type="GO" id="GO:0090563">
    <property type="term" value="F:protein-phosphocysteine-sugar phosphotransferase activity"/>
    <property type="evidence" value="ECO:0007669"/>
    <property type="project" value="TreeGrafter"/>
</dbReference>
<feature type="transmembrane region" description="Helical" evidence="16">
    <location>
        <begin position="113"/>
        <end position="131"/>
    </location>
</feature>
<evidence type="ECO:0000256" key="4">
    <source>
        <dbReference type="ARBA" id="ARBA00011909"/>
    </source>
</evidence>
<evidence type="ECO:0000256" key="8">
    <source>
        <dbReference type="ARBA" id="ARBA00022553"/>
    </source>
</evidence>
<comment type="catalytic activity">
    <reaction evidence="1">
        <text>D-mannitol(out) + N(pros)-phospho-L-histidyl-[protein] = D-mannitol 1-phosphate(in) + L-histidyl-[protein]</text>
        <dbReference type="Rhea" id="RHEA:33363"/>
        <dbReference type="Rhea" id="RHEA-COMP:9745"/>
        <dbReference type="Rhea" id="RHEA-COMP:9746"/>
        <dbReference type="ChEBI" id="CHEBI:16899"/>
        <dbReference type="ChEBI" id="CHEBI:29979"/>
        <dbReference type="ChEBI" id="CHEBI:61381"/>
        <dbReference type="ChEBI" id="CHEBI:64837"/>
        <dbReference type="EC" id="2.7.1.197"/>
    </reaction>
</comment>
<evidence type="ECO:0000259" key="17">
    <source>
        <dbReference type="PROSITE" id="PS51099"/>
    </source>
</evidence>
<evidence type="ECO:0000256" key="2">
    <source>
        <dbReference type="ARBA" id="ARBA00002434"/>
    </source>
</evidence>
<evidence type="ECO:0000256" key="13">
    <source>
        <dbReference type="ARBA" id="ARBA00022989"/>
    </source>
</evidence>
<dbReference type="InterPro" id="IPR003501">
    <property type="entry name" value="PTS_EIIB_2/3"/>
</dbReference>
<evidence type="ECO:0000256" key="1">
    <source>
        <dbReference type="ARBA" id="ARBA00001655"/>
    </source>
</evidence>
<keyword evidence="11" id="KW-0598">Phosphotransferase system</keyword>
<keyword evidence="8" id="KW-0597">Phosphoprotein</keyword>
<evidence type="ECO:0000256" key="5">
    <source>
        <dbReference type="ARBA" id="ARBA00021825"/>
    </source>
</evidence>
<dbReference type="KEGG" id="mhs:MOS_199"/>
<feature type="transmembrane region" description="Helical" evidence="16">
    <location>
        <begin position="333"/>
        <end position="357"/>
    </location>
</feature>
<keyword evidence="13 16" id="KW-1133">Transmembrane helix</keyword>
<feature type="transmembrane region" description="Helical" evidence="16">
    <location>
        <begin position="55"/>
        <end position="75"/>
    </location>
</feature>
<dbReference type="EC" id="2.7.1.197" evidence="4"/>
<evidence type="ECO:0000313" key="19">
    <source>
        <dbReference type="EMBL" id="AFX74128.1"/>
    </source>
</evidence>
<feature type="transmembrane region" description="Helical" evidence="16">
    <location>
        <begin position="287"/>
        <end position="306"/>
    </location>
</feature>
<feature type="domain" description="PTS EIIC type-2" evidence="18">
    <location>
        <begin position="19"/>
        <end position="364"/>
    </location>
</feature>
<proteinExistence type="predicted"/>
<evidence type="ECO:0000259" key="18">
    <source>
        <dbReference type="PROSITE" id="PS51104"/>
    </source>
</evidence>
<keyword evidence="9" id="KW-0762">Sugar transport</keyword>
<dbReference type="Gene3D" id="3.40.50.2300">
    <property type="match status" value="1"/>
</dbReference>
<keyword evidence="7" id="KW-1003">Cell membrane</keyword>
<dbReference type="GO" id="GO:0022872">
    <property type="term" value="F:protein-N(PI)-phosphohistidine-mannitol phosphotransferase system transmembrane transporter activity"/>
    <property type="evidence" value="ECO:0007669"/>
    <property type="project" value="InterPro"/>
</dbReference>
<dbReference type="GO" id="GO:0005886">
    <property type="term" value="C:plasma membrane"/>
    <property type="evidence" value="ECO:0007669"/>
    <property type="project" value="UniProtKB-SubCell"/>
</dbReference>
<keyword evidence="10" id="KW-0808">Transferase</keyword>
<feature type="transmembrane region" description="Helical" evidence="16">
    <location>
        <begin position="151"/>
        <end position="179"/>
    </location>
</feature>
<dbReference type="InterPro" id="IPR013011">
    <property type="entry name" value="PTS_EIIB_2"/>
</dbReference>
<dbReference type="Proteomes" id="UP000009399">
    <property type="component" value="Chromosome"/>
</dbReference>
<keyword evidence="6" id="KW-0813">Transport</keyword>
<feature type="transmembrane region" description="Helical" evidence="16">
    <location>
        <begin position="21"/>
        <end position="49"/>
    </location>
</feature>
<dbReference type="EMBL" id="CP003914">
    <property type="protein sequence ID" value="AFX74128.1"/>
    <property type="molecule type" value="Genomic_DNA"/>
</dbReference>
<comment type="function">
    <text evidence="2">The phosphoenolpyruvate-dependent sugar phosphotransferase system (sugar PTS), a major carbohydrate active transport system, catalyzes the phosphorylation of incoming sugar substrates concomitantly with their translocation across the cell membrane. The enzyme II CmtAB PTS system is involved in D-mannitol transport.</text>
</comment>
<dbReference type="InterPro" id="IPR003352">
    <property type="entry name" value="PTS_EIIC"/>
</dbReference>
<dbReference type="InterPro" id="IPR036095">
    <property type="entry name" value="PTS_EIIB-like_sf"/>
</dbReference>
<dbReference type="PANTHER" id="PTHR30181:SF2">
    <property type="entry name" value="PTS SYSTEM MANNITOL-SPECIFIC EIICBA COMPONENT"/>
    <property type="match status" value="1"/>
</dbReference>
<keyword evidence="14 16" id="KW-0472">Membrane</keyword>
<dbReference type="CDD" id="cd05567">
    <property type="entry name" value="PTS_IIB_mannitol"/>
    <property type="match status" value="1"/>
</dbReference>
<dbReference type="InterPro" id="IPR029503">
    <property type="entry name" value="PTS_EIIB_mannitol"/>
</dbReference>
<keyword evidence="12 16" id="KW-0812">Transmembrane</keyword>
<protein>
    <recommendedName>
        <fullName evidence="5">PTS system mannitol-specific EIICB component</fullName>
        <ecNumber evidence="4">2.7.1.197</ecNumber>
    </recommendedName>
    <alternativeName>
        <fullName evidence="15">EIICB-Mtl</fullName>
    </alternativeName>
</protein>
<organism evidence="19 20">
    <name type="scientific">Mesomycoplasma hyorhinis SK76</name>
    <dbReference type="NCBI Taxonomy" id="1118964"/>
    <lineage>
        <taxon>Bacteria</taxon>
        <taxon>Bacillati</taxon>
        <taxon>Mycoplasmatota</taxon>
        <taxon>Mycoplasmoidales</taxon>
        <taxon>Metamycoplasmataceae</taxon>
        <taxon>Mesomycoplasma</taxon>
    </lineage>
</organism>
<dbReference type="InterPro" id="IPR050893">
    <property type="entry name" value="Sugar_PTS"/>
</dbReference>
<evidence type="ECO:0000256" key="9">
    <source>
        <dbReference type="ARBA" id="ARBA00022597"/>
    </source>
</evidence>
<dbReference type="RefSeq" id="WP_015084063.1">
    <property type="nucleotide sequence ID" value="NC_019552.1"/>
</dbReference>
<accession>A0AAI8AME1</accession>
<feature type="domain" description="PTS EIIB type-2" evidence="17">
    <location>
        <begin position="402"/>
        <end position="493"/>
    </location>
</feature>
<evidence type="ECO:0000256" key="6">
    <source>
        <dbReference type="ARBA" id="ARBA00022448"/>
    </source>
</evidence>
<evidence type="ECO:0000256" key="7">
    <source>
        <dbReference type="ARBA" id="ARBA00022475"/>
    </source>
</evidence>
<evidence type="ECO:0000256" key="10">
    <source>
        <dbReference type="ARBA" id="ARBA00022679"/>
    </source>
</evidence>
<reference evidence="19 20" key="1">
    <citation type="journal article" date="2013" name="Genome Announc.">
        <title>Complete Genome Sequence of Mycoplasma hyorhinis Strain SK76.</title>
        <authorList>
            <person name="Goodison S."/>
            <person name="Urquidi V."/>
            <person name="Kumar D."/>
            <person name="Reyes L."/>
            <person name="Rosser C.J."/>
        </authorList>
    </citation>
    <scope>NUCLEOTIDE SEQUENCE [LARGE SCALE GENOMIC DNA]</scope>
    <source>
        <strain evidence="19 20">SK76</strain>
    </source>
</reference>
<comment type="subcellular location">
    <subcellularLocation>
        <location evidence="3">Cell membrane</location>
        <topology evidence="3">Multi-pass membrane protein</topology>
    </subcellularLocation>
</comment>
<dbReference type="PROSITE" id="PS51104">
    <property type="entry name" value="PTS_EIIC_TYPE_2"/>
    <property type="match status" value="1"/>
</dbReference>
<name>A0AAI8AME1_MESHY</name>
<evidence type="ECO:0000256" key="16">
    <source>
        <dbReference type="SAM" id="Phobius"/>
    </source>
</evidence>
<feature type="transmembrane region" description="Helical" evidence="16">
    <location>
        <begin position="231"/>
        <end position="252"/>
    </location>
</feature>
<evidence type="ECO:0000256" key="15">
    <source>
        <dbReference type="ARBA" id="ARBA00033349"/>
    </source>
</evidence>
<evidence type="ECO:0000256" key="12">
    <source>
        <dbReference type="ARBA" id="ARBA00022692"/>
    </source>
</evidence>
<evidence type="ECO:0000313" key="20">
    <source>
        <dbReference type="Proteomes" id="UP000009399"/>
    </source>
</evidence>
<dbReference type="PROSITE" id="PS51099">
    <property type="entry name" value="PTS_EIIB_TYPE_2"/>
    <property type="match status" value="1"/>
</dbReference>
<evidence type="ECO:0000256" key="14">
    <source>
        <dbReference type="ARBA" id="ARBA00023136"/>
    </source>
</evidence>
<dbReference type="InterPro" id="IPR013014">
    <property type="entry name" value="PTS_EIIC_2"/>
</dbReference>
<dbReference type="SUPFAM" id="SSF52794">
    <property type="entry name" value="PTS system IIB component-like"/>
    <property type="match status" value="1"/>
</dbReference>
<dbReference type="GO" id="GO:0009401">
    <property type="term" value="P:phosphoenolpyruvate-dependent sugar phosphotransferase system"/>
    <property type="evidence" value="ECO:0007669"/>
    <property type="project" value="UniProtKB-KW"/>
</dbReference>
<sequence length="493" mass="53889">MNLNYKDIALKMKVKIQSFGGFLSSMIMPIIGIFIAWGLLTSFFIPTGWTPNSTLAGMVGVGIKYLIPILIGFFAGKKIYSIRGGAISALIASAVIAAGDSEIFKSIAGKESVMILGVMILSPLAALVLKHTEKNWIHKIKPGFEMLVNNFYLGILGFLLCFPAFYFSAYIIAYINVFLSLIVGKMQEHKLYPIVAIVVEPAKVLFLNNAINHGIFTPLGTQEVQNSGKSILFLLESNPGPGLGILLAWLIFGKDKTIKSQAGSSSIIHLFGGIHEVYFPFVLLKPILIIAAIAGGVVGNAIFQIFDVGAVAPVSPGSIIAEYIQVKKTGMDLAGLSLGIFGSAISSFLVSLVILYFSKIKQKFFKKEVKNKNIDLEQAQQLSKSLKLSDNSKKENKAHDFSKIWFICDAGMGSSVMGSGILKKLLKEENLNNIEVLHKSISNIDKTEKCIITISSLADRIKAQNPDAHYFIINQFLDLQGYKNIINEIKNKK</sequence>
<dbReference type="Pfam" id="PF02378">
    <property type="entry name" value="PTS_EIIC"/>
    <property type="match status" value="1"/>
</dbReference>